<sequence>MTRQQQTGFRHPRGARSVFTALATAAALALFGGYAGAEHAGGLERPTADSSLVAYEPAKGIEGRLTITGSDTMAPLMDRLANEFTRLHGYPKVNLFVEHPGTNPAMRQFLLKYSNQRRGDKARTGHTGAGFPEVLASSRAMSPEERAIFKSQNGHEVFEIPIAMDAVALYVSQQNPLQRLTMVQADAIFGTARKQGATADVNTWAAAGVAEWSSQSIHLYGRTRTSATHDFFAQNVLKGGTFKSQIQEVPGTAMEMLAVARDPQGIGYAGIGYENSFVRMVPLAQTAESPAVAPTAESVTNGTYPLSRTLYLYINEDPTKVIADPLLREFLKFVNTREGQQVVADAKFYLLPKERIMQNLMLIQGPTTTASLMDTRQQAVTVLVE</sequence>
<dbReference type="InterPro" id="IPR050811">
    <property type="entry name" value="Phosphate_ABC_transporter"/>
</dbReference>
<evidence type="ECO:0000313" key="4">
    <source>
        <dbReference type="Proteomes" id="UP000001660"/>
    </source>
</evidence>
<evidence type="ECO:0000259" key="2">
    <source>
        <dbReference type="Pfam" id="PF12849"/>
    </source>
</evidence>
<keyword evidence="4" id="KW-1185">Reference proteome</keyword>
<dbReference type="KEGG" id="nde:NIDE2430"/>
<feature type="domain" description="PBP" evidence="2">
    <location>
        <begin position="63"/>
        <end position="334"/>
    </location>
</feature>
<dbReference type="PANTHER" id="PTHR30570">
    <property type="entry name" value="PERIPLASMIC PHOSPHATE BINDING COMPONENT OF PHOSPHATE ABC TRANSPORTER"/>
    <property type="match status" value="1"/>
</dbReference>
<dbReference type="InterPro" id="IPR024370">
    <property type="entry name" value="PBP_domain"/>
</dbReference>
<dbReference type="AlphaFoldDB" id="D8PFV3"/>
<accession>D8PFV3</accession>
<organism evidence="3 4">
    <name type="scientific">Nitrospira defluvii</name>
    <dbReference type="NCBI Taxonomy" id="330214"/>
    <lineage>
        <taxon>Bacteria</taxon>
        <taxon>Pseudomonadati</taxon>
        <taxon>Nitrospirota</taxon>
        <taxon>Nitrospiria</taxon>
        <taxon>Nitrospirales</taxon>
        <taxon>Nitrospiraceae</taxon>
        <taxon>Nitrospira</taxon>
    </lineage>
</organism>
<evidence type="ECO:0000256" key="1">
    <source>
        <dbReference type="ARBA" id="ARBA00022729"/>
    </source>
</evidence>
<proteinExistence type="predicted"/>
<dbReference type="Pfam" id="PF12849">
    <property type="entry name" value="PBP_like_2"/>
    <property type="match status" value="1"/>
</dbReference>
<dbReference type="Gene3D" id="3.40.190.10">
    <property type="entry name" value="Periplasmic binding protein-like II"/>
    <property type="match status" value="2"/>
</dbReference>
<reference evidence="3 4" key="1">
    <citation type="journal article" date="2010" name="Proc. Natl. Acad. Sci. U.S.A.">
        <title>A Nitrospira metagenome illuminates the physiology and evolution of globally important nitrite-oxidizing bacteria.</title>
        <authorList>
            <person name="Lucker S."/>
            <person name="Wagner M."/>
            <person name="Maixner F."/>
            <person name="Pelletier E."/>
            <person name="Koch H."/>
            <person name="Vacherie B."/>
            <person name="Rattei T."/>
            <person name="Sinninghe Damste J."/>
            <person name="Spieck E."/>
            <person name="Le Paslier D."/>
            <person name="Daims H."/>
        </authorList>
    </citation>
    <scope>NUCLEOTIDE SEQUENCE [LARGE SCALE GENOMIC DNA]</scope>
</reference>
<keyword evidence="1" id="KW-0732">Signal</keyword>
<dbReference type="Proteomes" id="UP000001660">
    <property type="component" value="Chromosome"/>
</dbReference>
<name>D8PFV3_9BACT</name>
<dbReference type="OrthoDB" id="9765713at2"/>
<dbReference type="eggNOG" id="COG0226">
    <property type="taxonomic scope" value="Bacteria"/>
</dbReference>
<dbReference type="PANTHER" id="PTHR30570:SF6">
    <property type="entry name" value="PHOSPHATE-BINDING PROTEIN PSTS"/>
    <property type="match status" value="1"/>
</dbReference>
<dbReference type="STRING" id="330214.NIDE2430"/>
<dbReference type="HOGENOM" id="CLU_026228_6_0_0"/>
<dbReference type="EMBL" id="FP929003">
    <property type="protein sequence ID" value="CBK42140.1"/>
    <property type="molecule type" value="Genomic_DNA"/>
</dbReference>
<evidence type="ECO:0000313" key="3">
    <source>
        <dbReference type="EMBL" id="CBK42140.1"/>
    </source>
</evidence>
<dbReference type="SUPFAM" id="SSF53850">
    <property type="entry name" value="Periplasmic binding protein-like II"/>
    <property type="match status" value="1"/>
</dbReference>
<dbReference type="CDD" id="cd13566">
    <property type="entry name" value="PBP2_phosphate"/>
    <property type="match status" value="1"/>
</dbReference>
<gene>
    <name evidence="3" type="primary">pstS3</name>
    <name evidence="3" type="ORF">NIDE2430</name>
</gene>
<protein>
    <submittedName>
        <fullName evidence="3">Phosphate ABC transporter, periplasmic phosphate-binding protein</fullName>
    </submittedName>
</protein>